<evidence type="ECO:0000313" key="3">
    <source>
        <dbReference type="Ensembl" id="ENSMSIP00000017496.1"/>
    </source>
</evidence>
<reference evidence="3" key="2">
    <citation type="submission" date="2025-09" db="UniProtKB">
        <authorList>
            <consortium name="Ensembl"/>
        </authorList>
    </citation>
    <scope>IDENTIFICATION</scope>
</reference>
<dbReference type="Ensembl" id="ENSMSIT00000022126.1">
    <property type="protein sequence ID" value="ENSMSIP00000017496.1"/>
    <property type="gene ID" value="ENSMSIG00000014930.1"/>
</dbReference>
<protein>
    <recommendedName>
        <fullName evidence="2">KRAB domain-containing protein</fullName>
    </recommendedName>
</protein>
<feature type="domain" description="KRAB" evidence="2">
    <location>
        <begin position="16"/>
        <end position="88"/>
    </location>
</feature>
<proteinExistence type="predicted"/>
<accession>A0A8C6HAD8</accession>
<dbReference type="InterPro" id="IPR036051">
    <property type="entry name" value="KRAB_dom_sf"/>
</dbReference>
<dbReference type="InterPro" id="IPR001909">
    <property type="entry name" value="KRAB"/>
</dbReference>
<keyword evidence="4" id="KW-1185">Reference proteome</keyword>
<evidence type="ECO:0000259" key="2">
    <source>
        <dbReference type="PROSITE" id="PS50805"/>
    </source>
</evidence>
<dbReference type="Gene3D" id="6.10.140.140">
    <property type="match status" value="1"/>
</dbReference>
<dbReference type="CDD" id="cd07765">
    <property type="entry name" value="KRAB_A-box"/>
    <property type="match status" value="1"/>
</dbReference>
<dbReference type="SUPFAM" id="SSF109640">
    <property type="entry name" value="KRAB domain (Kruppel-associated box)"/>
    <property type="match status" value="1"/>
</dbReference>
<dbReference type="AlphaFoldDB" id="A0A8C6HAD8"/>
<feature type="signal peptide" evidence="1">
    <location>
        <begin position="1"/>
        <end position="24"/>
    </location>
</feature>
<feature type="chain" id="PRO_5034532999" description="KRAB domain-containing protein" evidence="1">
    <location>
        <begin position="25"/>
        <end position="88"/>
    </location>
</feature>
<keyword evidence="1" id="KW-0732">Signal</keyword>
<dbReference type="InterPro" id="IPR050169">
    <property type="entry name" value="Krueppel_C2H2_ZnF"/>
</dbReference>
<dbReference type="GO" id="GO:0006355">
    <property type="term" value="P:regulation of DNA-templated transcription"/>
    <property type="evidence" value="ECO:0007669"/>
    <property type="project" value="InterPro"/>
</dbReference>
<dbReference type="PANTHER" id="PTHR23232:SF150">
    <property type="entry name" value="ZINC FINGER PROTEIN 993-RELATED"/>
    <property type="match status" value="1"/>
</dbReference>
<dbReference type="Pfam" id="PF01352">
    <property type="entry name" value="KRAB"/>
    <property type="match status" value="1"/>
</dbReference>
<evidence type="ECO:0000256" key="1">
    <source>
        <dbReference type="SAM" id="SignalP"/>
    </source>
</evidence>
<evidence type="ECO:0000313" key="4">
    <source>
        <dbReference type="Proteomes" id="UP000694415"/>
    </source>
</evidence>
<dbReference type="Proteomes" id="UP000694415">
    <property type="component" value="Unplaced"/>
</dbReference>
<dbReference type="SMART" id="SM00349">
    <property type="entry name" value="KRAB"/>
    <property type="match status" value="1"/>
</dbReference>
<dbReference type="PANTHER" id="PTHR23232">
    <property type="entry name" value="KRAB DOMAIN C2H2 ZINC FINGER"/>
    <property type="match status" value="1"/>
</dbReference>
<name>A0A8C6HAD8_MUSSI</name>
<dbReference type="GeneTree" id="ENSGT01150000286936"/>
<dbReference type="PROSITE" id="PS50805">
    <property type="entry name" value="KRAB"/>
    <property type="match status" value="1"/>
</dbReference>
<sequence>MTRSINSSKLSSLVLLTFMDVALEFSKEEWEFLDSAQRALYREVMLENYNTLVSVGIITKTKVWTLCPFLEMGTKHPWKELQRQNLEL</sequence>
<organism evidence="3 4">
    <name type="scientific">Mus spicilegus</name>
    <name type="common">Mound-building mouse</name>
    <dbReference type="NCBI Taxonomy" id="10103"/>
    <lineage>
        <taxon>Eukaryota</taxon>
        <taxon>Metazoa</taxon>
        <taxon>Chordata</taxon>
        <taxon>Craniata</taxon>
        <taxon>Vertebrata</taxon>
        <taxon>Euteleostomi</taxon>
        <taxon>Mammalia</taxon>
        <taxon>Eutheria</taxon>
        <taxon>Euarchontoglires</taxon>
        <taxon>Glires</taxon>
        <taxon>Rodentia</taxon>
        <taxon>Myomorpha</taxon>
        <taxon>Muroidea</taxon>
        <taxon>Muridae</taxon>
        <taxon>Murinae</taxon>
        <taxon>Mus</taxon>
        <taxon>Mus</taxon>
    </lineage>
</organism>
<reference evidence="3" key="1">
    <citation type="submission" date="2025-08" db="UniProtKB">
        <authorList>
            <consortium name="Ensembl"/>
        </authorList>
    </citation>
    <scope>IDENTIFICATION</scope>
</reference>